<accession>A0A6M5CFQ1</accession>
<name>A0A6M5CFQ1_PSEFL</name>
<sequence length="112" mass="12045">MTPRRNEQGMRGYAPACCGRLCKSVPFPTLAVHRPYVTKDGSPTHLPGRAYGASTPRFKHEAASCGRGVLALSLGCDLARICAQAGEVVMRGYRVGHVSFRRAVGLYVLGLL</sequence>
<dbReference type="AlphaFoldDB" id="A0A6M5CFQ1"/>
<dbReference type="EMBL" id="MT279197">
    <property type="protein sequence ID" value="QJT73620.1"/>
    <property type="molecule type" value="Genomic_DNA"/>
</dbReference>
<protein>
    <submittedName>
        <fullName evidence="1">Uncharacterized protein</fullName>
    </submittedName>
</protein>
<reference evidence="1" key="1">
    <citation type="submission" date="2020-04" db="EMBL/GenBank/DDBJ databases">
        <authorList>
            <person name="Hall J.P.J."/>
        </authorList>
    </citation>
    <scope>NUCLEOTIDE SEQUENCE</scope>
    <source>
        <strain evidence="1">SBW25</strain>
    </source>
</reference>
<proteinExistence type="predicted"/>
<organism evidence="1">
    <name type="scientific">Pseudomonas fluorescens</name>
    <dbReference type="NCBI Taxonomy" id="294"/>
    <lineage>
        <taxon>Bacteria</taxon>
        <taxon>Pseudomonadati</taxon>
        <taxon>Pseudomonadota</taxon>
        <taxon>Gammaproteobacteria</taxon>
        <taxon>Pseudomonadales</taxon>
        <taxon>Pseudomonadaceae</taxon>
        <taxon>Pseudomonas</taxon>
    </lineage>
</organism>
<evidence type="ECO:0000313" key="1">
    <source>
        <dbReference type="EMBL" id="QJT73620.1"/>
    </source>
</evidence>